<proteinExistence type="predicted"/>
<dbReference type="Pfam" id="PF00072">
    <property type="entry name" value="Response_reg"/>
    <property type="match status" value="1"/>
</dbReference>
<dbReference type="eggNOG" id="COG2197">
    <property type="taxonomic scope" value="Bacteria"/>
</dbReference>
<dbReference type="PANTHER" id="PTHR43214:SF43">
    <property type="entry name" value="TWO-COMPONENT RESPONSE REGULATOR"/>
    <property type="match status" value="1"/>
</dbReference>
<reference evidence="5 6" key="1">
    <citation type="submission" date="2009-01" db="EMBL/GenBank/DDBJ databases">
        <title>Complete sequence of chromosome of Methylobacterium nodulans ORS 2060.</title>
        <authorList>
            <consortium name="US DOE Joint Genome Institute"/>
            <person name="Lucas S."/>
            <person name="Copeland A."/>
            <person name="Lapidus A."/>
            <person name="Glavina del Rio T."/>
            <person name="Dalin E."/>
            <person name="Tice H."/>
            <person name="Bruce D."/>
            <person name="Goodwin L."/>
            <person name="Pitluck S."/>
            <person name="Sims D."/>
            <person name="Brettin T."/>
            <person name="Detter J.C."/>
            <person name="Han C."/>
            <person name="Larimer F."/>
            <person name="Land M."/>
            <person name="Hauser L."/>
            <person name="Kyrpides N."/>
            <person name="Ivanova N."/>
            <person name="Marx C.J."/>
            <person name="Richardson P."/>
        </authorList>
    </citation>
    <scope>NUCLEOTIDE SEQUENCE [LARGE SCALE GENOMIC DNA]</scope>
    <source>
        <strain evidence="6">LMG 21967 / CNCM I-2342 / ORS 2060</strain>
    </source>
</reference>
<dbReference type="Pfam" id="PF00196">
    <property type="entry name" value="GerE"/>
    <property type="match status" value="1"/>
</dbReference>
<dbReference type="RefSeq" id="WP_015933344.1">
    <property type="nucleotide sequence ID" value="NC_011894.1"/>
</dbReference>
<evidence type="ECO:0000313" key="6">
    <source>
        <dbReference type="Proteomes" id="UP000008207"/>
    </source>
</evidence>
<dbReference type="PANTHER" id="PTHR43214">
    <property type="entry name" value="TWO-COMPONENT RESPONSE REGULATOR"/>
    <property type="match status" value="1"/>
</dbReference>
<dbReference type="EMBL" id="CP001349">
    <property type="protein sequence ID" value="ACL61781.1"/>
    <property type="molecule type" value="Genomic_DNA"/>
</dbReference>
<dbReference type="Proteomes" id="UP000008207">
    <property type="component" value="Chromosome"/>
</dbReference>
<dbReference type="InterPro" id="IPR001789">
    <property type="entry name" value="Sig_transdc_resp-reg_receiver"/>
</dbReference>
<dbReference type="CDD" id="cd17535">
    <property type="entry name" value="REC_NarL-like"/>
    <property type="match status" value="1"/>
</dbReference>
<dbReference type="STRING" id="460265.Mnod_7040"/>
<accession>B8IIY6</accession>
<organism evidence="5 6">
    <name type="scientific">Methylobacterium nodulans (strain LMG 21967 / CNCM I-2342 / ORS 2060)</name>
    <dbReference type="NCBI Taxonomy" id="460265"/>
    <lineage>
        <taxon>Bacteria</taxon>
        <taxon>Pseudomonadati</taxon>
        <taxon>Pseudomonadota</taxon>
        <taxon>Alphaproteobacteria</taxon>
        <taxon>Hyphomicrobiales</taxon>
        <taxon>Methylobacteriaceae</taxon>
        <taxon>Methylobacterium</taxon>
    </lineage>
</organism>
<dbReference type="AlphaFoldDB" id="B8IIY6"/>
<feature type="modified residue" description="4-aspartylphosphate" evidence="3">
    <location>
        <position position="52"/>
    </location>
</feature>
<dbReference type="InterPro" id="IPR058245">
    <property type="entry name" value="NreC/VraR/RcsB-like_REC"/>
</dbReference>
<dbReference type="SUPFAM" id="SSF46894">
    <property type="entry name" value="C-terminal effector domain of the bipartite response regulators"/>
    <property type="match status" value="1"/>
</dbReference>
<evidence type="ECO:0000256" key="1">
    <source>
        <dbReference type="ARBA" id="ARBA00022553"/>
    </source>
</evidence>
<dbReference type="Gene3D" id="3.40.50.2300">
    <property type="match status" value="1"/>
</dbReference>
<keyword evidence="6" id="KW-1185">Reference proteome</keyword>
<evidence type="ECO:0000313" key="5">
    <source>
        <dbReference type="EMBL" id="ACL61781.1"/>
    </source>
</evidence>
<feature type="domain" description="Response regulatory" evidence="4">
    <location>
        <begin position="3"/>
        <end position="119"/>
    </location>
</feature>
<dbReference type="InterPro" id="IPR000792">
    <property type="entry name" value="Tscrpt_reg_LuxR_C"/>
</dbReference>
<dbReference type="InterPro" id="IPR011006">
    <property type="entry name" value="CheY-like_superfamily"/>
</dbReference>
<dbReference type="PROSITE" id="PS50110">
    <property type="entry name" value="RESPONSE_REGULATORY"/>
    <property type="match status" value="1"/>
</dbReference>
<dbReference type="InterPro" id="IPR016032">
    <property type="entry name" value="Sig_transdc_resp-reg_C-effctor"/>
</dbReference>
<dbReference type="KEGG" id="mno:Mnod_7040"/>
<keyword evidence="2" id="KW-0238">DNA-binding</keyword>
<dbReference type="SMART" id="SM00421">
    <property type="entry name" value="HTH_LUXR"/>
    <property type="match status" value="1"/>
</dbReference>
<name>B8IIY6_METNO</name>
<keyword evidence="1 3" id="KW-0597">Phosphoprotein</keyword>
<evidence type="ECO:0000256" key="2">
    <source>
        <dbReference type="ARBA" id="ARBA00023125"/>
    </source>
</evidence>
<dbReference type="GO" id="GO:0006355">
    <property type="term" value="P:regulation of DNA-templated transcription"/>
    <property type="evidence" value="ECO:0007669"/>
    <property type="project" value="InterPro"/>
</dbReference>
<evidence type="ECO:0000256" key="3">
    <source>
        <dbReference type="PROSITE-ProRule" id="PRU00169"/>
    </source>
</evidence>
<sequence length="217" mass="23401">MAGVLIIDDQPIVLDTIRGLLAPTGIIVHTATSPAEGERLALQHSPSLVVVDLAFPGAPLGGLTLIRRLRSRDPKLRVLVFSMYEEPRVARLALQAGALGYVCKAAGLTEFEQAYRHVLAGKGYLNADLAFALVAPPPPPASPLDQLTIRQLRILQLLAEGHAYRRIAEILLLSTKTISNEAATIGQQVHFSDKAGLVRFAVQHQDAIRARLAAEES</sequence>
<dbReference type="SUPFAM" id="SSF52172">
    <property type="entry name" value="CheY-like"/>
    <property type="match status" value="1"/>
</dbReference>
<evidence type="ECO:0000259" key="4">
    <source>
        <dbReference type="PROSITE" id="PS50110"/>
    </source>
</evidence>
<dbReference type="GO" id="GO:0000160">
    <property type="term" value="P:phosphorelay signal transduction system"/>
    <property type="evidence" value="ECO:0007669"/>
    <property type="project" value="InterPro"/>
</dbReference>
<gene>
    <name evidence="5" type="ordered locus">Mnod_7040</name>
</gene>
<dbReference type="GO" id="GO:0003677">
    <property type="term" value="F:DNA binding"/>
    <property type="evidence" value="ECO:0007669"/>
    <property type="project" value="UniProtKB-KW"/>
</dbReference>
<dbReference type="OrthoDB" id="9782896at2"/>
<dbReference type="InterPro" id="IPR039420">
    <property type="entry name" value="WalR-like"/>
</dbReference>
<protein>
    <submittedName>
        <fullName evidence="5">Two component transcriptional regulator, LuxR family</fullName>
    </submittedName>
</protein>
<dbReference type="HOGENOM" id="CLU_000445_90_1_5"/>
<dbReference type="SMART" id="SM00448">
    <property type="entry name" value="REC"/>
    <property type="match status" value="1"/>
</dbReference>